<evidence type="ECO:0000259" key="2">
    <source>
        <dbReference type="Pfam" id="PF20699"/>
    </source>
</evidence>
<comment type="caution">
    <text evidence="3">The sequence shown here is derived from an EMBL/GenBank/DDBJ whole genome shotgun (WGS) entry which is preliminary data.</text>
</comment>
<reference evidence="3 4" key="1">
    <citation type="journal article" date="2012" name="Genome Biol.">
        <title>Genome and low-iron response of an oceanic diatom adapted to chronic iron limitation.</title>
        <authorList>
            <person name="Lommer M."/>
            <person name="Specht M."/>
            <person name="Roy A.S."/>
            <person name="Kraemer L."/>
            <person name="Andreson R."/>
            <person name="Gutowska M.A."/>
            <person name="Wolf J."/>
            <person name="Bergner S.V."/>
            <person name="Schilhabel M.B."/>
            <person name="Klostermeier U.C."/>
            <person name="Beiko R.G."/>
            <person name="Rosenstiel P."/>
            <person name="Hippler M."/>
            <person name="Laroche J."/>
        </authorList>
    </citation>
    <scope>NUCLEOTIDE SEQUENCE [LARGE SCALE GENOMIC DNA]</scope>
    <source>
        <strain evidence="3 4">CCMP1005</strain>
    </source>
</reference>
<feature type="compositionally biased region" description="Basic residues" evidence="1">
    <location>
        <begin position="383"/>
        <end position="394"/>
    </location>
</feature>
<evidence type="ECO:0000256" key="1">
    <source>
        <dbReference type="SAM" id="MobiDB-lite"/>
    </source>
</evidence>
<dbReference type="EMBL" id="AGNL01022534">
    <property type="protein sequence ID" value="EJK59688.1"/>
    <property type="molecule type" value="Genomic_DNA"/>
</dbReference>
<dbReference type="AlphaFoldDB" id="K0S112"/>
<accession>K0S112</accession>
<dbReference type="Proteomes" id="UP000266841">
    <property type="component" value="Unassembled WGS sequence"/>
</dbReference>
<feature type="region of interest" description="Disordered" evidence="1">
    <location>
        <begin position="341"/>
        <end position="480"/>
    </location>
</feature>
<dbReference type="OrthoDB" id="418492at2759"/>
<dbReference type="SUPFAM" id="SSF82185">
    <property type="entry name" value="Histone H3 K4-specific methyltransferase SET7/9 N-terminal domain"/>
    <property type="match status" value="1"/>
</dbReference>
<feature type="compositionally biased region" description="Low complexity" evidence="1">
    <location>
        <begin position="367"/>
        <end position="382"/>
    </location>
</feature>
<feature type="domain" description="DUF6820" evidence="2">
    <location>
        <begin position="36"/>
        <end position="93"/>
    </location>
</feature>
<gene>
    <name evidence="3" type="ORF">THAOC_20054</name>
</gene>
<keyword evidence="4" id="KW-1185">Reference proteome</keyword>
<organism evidence="3 4">
    <name type="scientific">Thalassiosira oceanica</name>
    <name type="common">Marine diatom</name>
    <dbReference type="NCBI Taxonomy" id="159749"/>
    <lineage>
        <taxon>Eukaryota</taxon>
        <taxon>Sar</taxon>
        <taxon>Stramenopiles</taxon>
        <taxon>Ochrophyta</taxon>
        <taxon>Bacillariophyta</taxon>
        <taxon>Coscinodiscophyceae</taxon>
        <taxon>Thalassiosirophycidae</taxon>
        <taxon>Thalassiosirales</taxon>
        <taxon>Thalassiosiraceae</taxon>
        <taxon>Thalassiosira</taxon>
    </lineage>
</organism>
<name>K0S112_THAOC</name>
<proteinExistence type="predicted"/>
<sequence length="554" mass="58362">MVPDGHAALQGLSSIPHLTSVAAAFYRSDVISGSETSADRARAMMHKFAVAPARLIDNGGRRAIGIALRPQHIIGDVLGMNRCHGRCHRATRGGHGGARLSLSSLLRRCAGRANGVLPSQNFISPGGDSKIRDIAAPSAASAGTEAPLGVSRSCPSSLRPCGVVYGGVEAIDFRGLAHRNPLGGGSVRRRGRIWPDPSIFLSRVSSEATRHNDPPTWNCTFHVGGSRVAGGGSPNYNRRALSVSKISSRLLLPVAVARVGGVGGGPPGRGAASPRRVPPRRPVPTLCARPPPRLPKPAVPPKQIALSHLIAEQSRSIAGITESTDGRSPLLLLRGRPLTHGRAISNMDGHPPQQSSDDTPPPDGLLDEGASSAADASSTARTAARRGRGRPPKGKGREKSTVAPRRSRRRSGSLGEHSAESSSTTGRSGGGGSIRDSAHNPTRGQGVRDGGSIFQRRGSRARGDEEDGPRRRRRKVQLEYPDGSYVGEALGEKRDGLGKVTFANGDREEGIFVDGVLHEGKVTYTDGHKEEGVFLNGWLHGQGRMSLRPPLSIK</sequence>
<dbReference type="Gene3D" id="2.20.110.10">
    <property type="entry name" value="Histone H3 K4-specific methyltransferase SET7/9 N-terminal domain"/>
    <property type="match status" value="1"/>
</dbReference>
<feature type="region of interest" description="Disordered" evidence="1">
    <location>
        <begin position="262"/>
        <end position="300"/>
    </location>
</feature>
<evidence type="ECO:0000313" key="4">
    <source>
        <dbReference type="Proteomes" id="UP000266841"/>
    </source>
</evidence>
<dbReference type="InterPro" id="IPR049223">
    <property type="entry name" value="DUF6820"/>
</dbReference>
<feature type="compositionally biased region" description="Pro residues" evidence="1">
    <location>
        <begin position="289"/>
        <end position="300"/>
    </location>
</feature>
<protein>
    <recommendedName>
        <fullName evidence="2">DUF6820 domain-containing protein</fullName>
    </recommendedName>
</protein>
<dbReference type="Pfam" id="PF20699">
    <property type="entry name" value="DUF6820"/>
    <property type="match status" value="1"/>
</dbReference>
<evidence type="ECO:0000313" key="3">
    <source>
        <dbReference type="EMBL" id="EJK59688.1"/>
    </source>
</evidence>